<dbReference type="InterPro" id="IPR025202">
    <property type="entry name" value="PLD-like_dom"/>
</dbReference>
<feature type="domain" description="PLD phosphodiesterase" evidence="1">
    <location>
        <begin position="272"/>
        <end position="299"/>
    </location>
</feature>
<feature type="domain" description="PLD phosphodiesterase" evidence="1">
    <location>
        <begin position="104"/>
        <end position="131"/>
    </location>
</feature>
<evidence type="ECO:0000313" key="3">
    <source>
        <dbReference type="Proteomes" id="UP000177040"/>
    </source>
</evidence>
<dbReference type="InterPro" id="IPR001736">
    <property type="entry name" value="PLipase_D/transphosphatidylase"/>
</dbReference>
<dbReference type="Gene3D" id="3.30.870.10">
    <property type="entry name" value="Endonuclease Chain A"/>
    <property type="match status" value="2"/>
</dbReference>
<dbReference type="PANTHER" id="PTHR21248:SF22">
    <property type="entry name" value="PHOSPHOLIPASE D"/>
    <property type="match status" value="1"/>
</dbReference>
<comment type="caution">
    <text evidence="2">The sequence shown here is derived from an EMBL/GenBank/DDBJ whole genome shotgun (WGS) entry which is preliminary data.</text>
</comment>
<dbReference type="PANTHER" id="PTHR21248">
    <property type="entry name" value="CARDIOLIPIN SYNTHASE"/>
    <property type="match status" value="1"/>
</dbReference>
<protein>
    <recommendedName>
        <fullName evidence="1">PLD phosphodiesterase domain-containing protein</fullName>
    </recommendedName>
</protein>
<evidence type="ECO:0000259" key="1">
    <source>
        <dbReference type="PROSITE" id="PS50035"/>
    </source>
</evidence>
<dbReference type="GO" id="GO:0032049">
    <property type="term" value="P:cardiolipin biosynthetic process"/>
    <property type="evidence" value="ECO:0007669"/>
    <property type="project" value="UniProtKB-ARBA"/>
</dbReference>
<sequence>MATSNYQIYSTTKEAWTAMATSLRAATRSIYWEVYLFTDDEIGREFLAILIEKAKAGVDIKLIFDYWGSLAISNKKIAELRALGIDIRLFEDKKRRHLVWWGIFSSRTHRKILIVDETVGFIGGVNVNHSMRDWLDIHVRLEGKVVRSLLRSFAKSYIICGGDKNAVRHLLKYRFRVMHDEFDIIYDEPNTKGSRVRDQYLRALYKARERVILFSPYYFPDLGFLKALWQAKKRGVRVDLLIPFRSDLRIATAAAFTWFGIMRRAGVRIHFLNKMMHGKGLIVDDDWTMVGSSNIDQNSFFYNHEANLLTRDPKFVKKIKEIVLEWIDDAKILEDKQWVARGRWRKFKEWMALKVYQAFFGVK</sequence>
<dbReference type="SUPFAM" id="SSF56024">
    <property type="entry name" value="Phospholipase D/nuclease"/>
    <property type="match status" value="2"/>
</dbReference>
<proteinExistence type="predicted"/>
<organism evidence="2 3">
    <name type="scientific">Candidatus Magasanikbacteria bacterium RIFCSPLOWO2_01_FULL_40_15</name>
    <dbReference type="NCBI Taxonomy" id="1798686"/>
    <lineage>
        <taxon>Bacteria</taxon>
        <taxon>Candidatus Magasanikiibacteriota</taxon>
    </lineage>
</organism>
<dbReference type="CDD" id="cd09110">
    <property type="entry name" value="PLDc_CLS_1"/>
    <property type="match status" value="1"/>
</dbReference>
<dbReference type="GO" id="GO:0030572">
    <property type="term" value="F:phosphatidyltransferase activity"/>
    <property type="evidence" value="ECO:0007669"/>
    <property type="project" value="UniProtKB-ARBA"/>
</dbReference>
<evidence type="ECO:0000313" key="2">
    <source>
        <dbReference type="EMBL" id="OGH77353.1"/>
    </source>
</evidence>
<dbReference type="EMBL" id="MFQH01000024">
    <property type="protein sequence ID" value="OGH77353.1"/>
    <property type="molecule type" value="Genomic_DNA"/>
</dbReference>
<dbReference type="Proteomes" id="UP000177040">
    <property type="component" value="Unassembled WGS sequence"/>
</dbReference>
<dbReference type="SMART" id="SM00155">
    <property type="entry name" value="PLDc"/>
    <property type="match status" value="2"/>
</dbReference>
<accession>A0A1F6N114</accession>
<dbReference type="Pfam" id="PF13091">
    <property type="entry name" value="PLDc_2"/>
    <property type="match status" value="2"/>
</dbReference>
<name>A0A1F6N114_9BACT</name>
<dbReference type="PIRSF" id="PIRSF000850">
    <property type="entry name" value="Phospholipase_D_PSS"/>
    <property type="match status" value="1"/>
</dbReference>
<dbReference type="AlphaFoldDB" id="A0A1F6N114"/>
<gene>
    <name evidence="2" type="ORF">A2983_01460</name>
</gene>
<dbReference type="PROSITE" id="PS50035">
    <property type="entry name" value="PLD"/>
    <property type="match status" value="2"/>
</dbReference>
<reference evidence="2 3" key="1">
    <citation type="journal article" date="2016" name="Nat. Commun.">
        <title>Thousands of microbial genomes shed light on interconnected biogeochemical processes in an aquifer system.</title>
        <authorList>
            <person name="Anantharaman K."/>
            <person name="Brown C.T."/>
            <person name="Hug L.A."/>
            <person name="Sharon I."/>
            <person name="Castelle C.J."/>
            <person name="Probst A.J."/>
            <person name="Thomas B.C."/>
            <person name="Singh A."/>
            <person name="Wilkins M.J."/>
            <person name="Karaoz U."/>
            <person name="Brodie E.L."/>
            <person name="Williams K.H."/>
            <person name="Hubbard S.S."/>
            <person name="Banfield J.F."/>
        </authorList>
    </citation>
    <scope>NUCLEOTIDE SEQUENCE [LARGE SCALE GENOMIC DNA]</scope>
</reference>